<protein>
    <submittedName>
        <fullName evidence="1">Uncharacterized protein</fullName>
    </submittedName>
</protein>
<dbReference type="RefSeq" id="WP_072285921.1">
    <property type="nucleotide sequence ID" value="NZ_CP015455.1"/>
</dbReference>
<organism evidence="1 2">
    <name type="scientific">Syntrophotalea acetylenica</name>
    <name type="common">Pelobacter acetylenicus</name>
    <dbReference type="NCBI Taxonomy" id="29542"/>
    <lineage>
        <taxon>Bacteria</taxon>
        <taxon>Pseudomonadati</taxon>
        <taxon>Thermodesulfobacteriota</taxon>
        <taxon>Desulfuromonadia</taxon>
        <taxon>Desulfuromonadales</taxon>
        <taxon>Syntrophotaleaceae</taxon>
        <taxon>Syntrophotalea</taxon>
    </lineage>
</organism>
<dbReference type="KEGG" id="pace:A6070_11575"/>
<proteinExistence type="predicted"/>
<evidence type="ECO:0000313" key="1">
    <source>
        <dbReference type="EMBL" id="APG24104.1"/>
    </source>
</evidence>
<sequence>MTIRQQIMSAVIARLQTITPDNGYGFDLSANVEEWPATNIGPNKVPAAIVSDPGGGMQDAGVSGRLDHQLEIEIELIVKGTAAIVRALAGDVLQAIGTDPTWSGLAVDTTATGVQIAVEQHQHLFSGAQIDLTVMYRTTKWSL</sequence>
<dbReference type="Proteomes" id="UP000182264">
    <property type="component" value="Chromosome"/>
</dbReference>
<dbReference type="AlphaFoldDB" id="A0A1L3GDS0"/>
<accession>A0A1L3GDS0</accession>
<evidence type="ECO:0000313" key="2">
    <source>
        <dbReference type="Proteomes" id="UP000182264"/>
    </source>
</evidence>
<dbReference type="STRING" id="29542.A6070_11575"/>
<dbReference type="EMBL" id="CP015518">
    <property type="protein sequence ID" value="APG24104.1"/>
    <property type="molecule type" value="Genomic_DNA"/>
</dbReference>
<name>A0A1L3GDS0_SYNAC</name>
<dbReference type="OrthoDB" id="9153653at2"/>
<reference evidence="1 2" key="1">
    <citation type="journal article" date="2017" name="Genome Announc.">
        <title>Complete Genome Sequences of Two Acetylene-Fermenting Pelobacter acetylenicus Strains.</title>
        <authorList>
            <person name="Sutton J.M."/>
            <person name="Baesman S.M."/>
            <person name="Fierst J.L."/>
            <person name="Poret-Peterson A.T."/>
            <person name="Oremland R.S."/>
            <person name="Dunlap D.S."/>
            <person name="Akob D.M."/>
        </authorList>
    </citation>
    <scope>NUCLEOTIDE SEQUENCE [LARGE SCALE GENOMIC DNA]</scope>
    <source>
        <strain evidence="1 2">DSM 3247</strain>
    </source>
</reference>
<keyword evidence="2" id="KW-1185">Reference proteome</keyword>
<gene>
    <name evidence="1" type="ORF">A7E75_02950</name>
</gene>